<name>A0ABX8W9W1_9HYPH</name>
<keyword evidence="3" id="KW-1185">Reference proteome</keyword>
<proteinExistence type="predicted"/>
<dbReference type="InterPro" id="IPR004843">
    <property type="entry name" value="Calcineurin-like_PHP"/>
</dbReference>
<dbReference type="RefSeq" id="WP_220304163.1">
    <property type="nucleotide sequence ID" value="NZ_CP080590.1"/>
</dbReference>
<dbReference type="SUPFAM" id="SSF56300">
    <property type="entry name" value="Metallo-dependent phosphatases"/>
    <property type="match status" value="1"/>
</dbReference>
<dbReference type="Gene3D" id="3.60.21.10">
    <property type="match status" value="2"/>
</dbReference>
<evidence type="ECO:0000313" key="2">
    <source>
        <dbReference type="EMBL" id="QYO75668.1"/>
    </source>
</evidence>
<evidence type="ECO:0000313" key="3">
    <source>
        <dbReference type="Proteomes" id="UP000825799"/>
    </source>
</evidence>
<gene>
    <name evidence="2" type="ORF">K1X15_13625</name>
</gene>
<dbReference type="PANTHER" id="PTHR37844:SF2">
    <property type="entry name" value="SER_THR PROTEIN PHOSPHATASE SUPERFAMILY (AFU_ORTHOLOGUE AFUA_1G14840)"/>
    <property type="match status" value="1"/>
</dbReference>
<sequence length="251" mass="28091">MSDLHVDAAPYELPPTSAGVDCIVIAGDVADGHDRSSRWLREQAVPRGLPVIYVLGNHDFYGHDIDDDAEELYRDAGVELLHIGRRSIEIAGVRIIGLTLWTDYAIAGDVDAARVWARQNMPDFVNIDIGQRRLSPRHLDHFHKLHRELIEMDLADPFDGSTIVVTHHAPHPKSLRSPMLTADDASYASDLTAIIERYEPAVWIHGHVHSSRNYNVGATRIVCNPRGYAVTSRDGRRFENPGFNPQLVLEI</sequence>
<dbReference type="InterPro" id="IPR029052">
    <property type="entry name" value="Metallo-depent_PP-like"/>
</dbReference>
<feature type="domain" description="Calcineurin-like phosphoesterase" evidence="1">
    <location>
        <begin position="19"/>
        <end position="210"/>
    </location>
</feature>
<dbReference type="PANTHER" id="PTHR37844">
    <property type="entry name" value="SER/THR PROTEIN PHOSPHATASE SUPERFAMILY (AFU_ORTHOLOGUE AFUA_1G14840)"/>
    <property type="match status" value="1"/>
</dbReference>
<dbReference type="EMBL" id="CP080590">
    <property type="protein sequence ID" value="QYO75668.1"/>
    <property type="molecule type" value="Genomic_DNA"/>
</dbReference>
<dbReference type="Pfam" id="PF00149">
    <property type="entry name" value="Metallophos"/>
    <property type="match status" value="1"/>
</dbReference>
<evidence type="ECO:0000259" key="1">
    <source>
        <dbReference type="Pfam" id="PF00149"/>
    </source>
</evidence>
<accession>A0ABX8W9W1</accession>
<dbReference type="Proteomes" id="UP000825799">
    <property type="component" value="Chromosome"/>
</dbReference>
<organism evidence="2 3">
    <name type="scientific">Devosia salina</name>
    <dbReference type="NCBI Taxonomy" id="2860336"/>
    <lineage>
        <taxon>Bacteria</taxon>
        <taxon>Pseudomonadati</taxon>
        <taxon>Pseudomonadota</taxon>
        <taxon>Alphaproteobacteria</taxon>
        <taxon>Hyphomicrobiales</taxon>
        <taxon>Devosiaceae</taxon>
        <taxon>Devosia</taxon>
    </lineage>
</organism>
<protein>
    <submittedName>
        <fullName evidence="2">Metallophosphoesterase</fullName>
    </submittedName>
</protein>
<reference evidence="2 3" key="1">
    <citation type="submission" date="2021-08" db="EMBL/GenBank/DDBJ databases">
        <title>Devosia salina sp. nov., isolated from the South China Sea sediment.</title>
        <authorList>
            <person name="Zhou Z."/>
        </authorList>
    </citation>
    <scope>NUCLEOTIDE SEQUENCE [LARGE SCALE GENOMIC DNA]</scope>
    <source>
        <strain evidence="2 3">SCS-3</strain>
    </source>
</reference>